<dbReference type="AlphaFoldDB" id="A0AAV2M564"/>
<dbReference type="EMBL" id="OZ035828">
    <property type="protein sequence ID" value="CAL1608410.1"/>
    <property type="molecule type" value="Genomic_DNA"/>
</dbReference>
<evidence type="ECO:0000313" key="2">
    <source>
        <dbReference type="EMBL" id="CAL1608410.1"/>
    </source>
</evidence>
<dbReference type="Proteomes" id="UP001497482">
    <property type="component" value="Chromosome 6"/>
</dbReference>
<keyword evidence="3" id="KW-1185">Reference proteome</keyword>
<protein>
    <submittedName>
        <fullName evidence="2">Uncharacterized protein</fullName>
    </submittedName>
</protein>
<accession>A0AAV2M564</accession>
<gene>
    <name evidence="2" type="ORF">KC01_LOCUS35348</name>
</gene>
<reference evidence="2 3" key="1">
    <citation type="submission" date="2024-04" db="EMBL/GenBank/DDBJ databases">
        <authorList>
            <person name="Waldvogel A.-M."/>
            <person name="Schoenle A."/>
        </authorList>
    </citation>
    <scope>NUCLEOTIDE SEQUENCE [LARGE SCALE GENOMIC DNA]</scope>
</reference>
<evidence type="ECO:0000313" key="3">
    <source>
        <dbReference type="Proteomes" id="UP001497482"/>
    </source>
</evidence>
<proteinExistence type="predicted"/>
<evidence type="ECO:0000256" key="1">
    <source>
        <dbReference type="SAM" id="MobiDB-lite"/>
    </source>
</evidence>
<feature type="region of interest" description="Disordered" evidence="1">
    <location>
        <begin position="54"/>
        <end position="88"/>
    </location>
</feature>
<organism evidence="2 3">
    <name type="scientific">Knipowitschia caucasica</name>
    <name type="common">Caucasian dwarf goby</name>
    <name type="synonym">Pomatoschistus caucasicus</name>
    <dbReference type="NCBI Taxonomy" id="637954"/>
    <lineage>
        <taxon>Eukaryota</taxon>
        <taxon>Metazoa</taxon>
        <taxon>Chordata</taxon>
        <taxon>Craniata</taxon>
        <taxon>Vertebrata</taxon>
        <taxon>Euteleostomi</taxon>
        <taxon>Actinopterygii</taxon>
        <taxon>Neopterygii</taxon>
        <taxon>Teleostei</taxon>
        <taxon>Neoteleostei</taxon>
        <taxon>Acanthomorphata</taxon>
        <taxon>Gobiaria</taxon>
        <taxon>Gobiiformes</taxon>
        <taxon>Gobioidei</taxon>
        <taxon>Gobiidae</taxon>
        <taxon>Gobiinae</taxon>
        <taxon>Knipowitschia</taxon>
    </lineage>
</organism>
<sequence length="105" mass="11806">MFQWIFKFFRKSSVQYSHFSPPLTRGPRVTPLLPPQRAHSHALTRALTPVGWILRSPPEPPRSAGDPTMEPLMDGGDVDKCEEDDFDPFTGNIPATKVEITVSCR</sequence>
<name>A0AAV2M564_KNICA</name>